<reference evidence="2" key="2">
    <citation type="submission" date="2023-01" db="EMBL/GenBank/DDBJ databases">
        <title>Draft genome sequence of Algimonas ampicilliniresistens strain NBRC 108219.</title>
        <authorList>
            <person name="Sun Q."/>
            <person name="Mori K."/>
        </authorList>
    </citation>
    <scope>NUCLEOTIDE SEQUENCE</scope>
    <source>
        <strain evidence="2">NBRC 108219</strain>
    </source>
</reference>
<keyword evidence="3" id="KW-1185">Reference proteome</keyword>
<protein>
    <recommendedName>
        <fullName evidence="4">DUF3325 domain-containing protein</fullName>
    </recommendedName>
</protein>
<gene>
    <name evidence="2" type="ORF">GCM10007853_25160</name>
</gene>
<dbReference type="Proteomes" id="UP001161391">
    <property type="component" value="Unassembled WGS sequence"/>
</dbReference>
<dbReference type="RefSeq" id="WP_284391297.1">
    <property type="nucleotide sequence ID" value="NZ_BSNK01000002.1"/>
</dbReference>
<sequence>MLLAIAGYLAIALGVVHSILGERLIFSRWRKTAPDIPRQHRGIIWASWHALTLFGAIIGIILIRVRLDAHTLMMMAAAIAFSAILVAYGTRWRHPGWIVLSVIGGLVGISGLG</sequence>
<accession>A0ABQ5VC30</accession>
<proteinExistence type="predicted"/>
<keyword evidence="1" id="KW-1133">Transmembrane helix</keyword>
<dbReference type="EMBL" id="BSNK01000002">
    <property type="protein sequence ID" value="GLQ24642.1"/>
    <property type="molecule type" value="Genomic_DNA"/>
</dbReference>
<evidence type="ECO:0008006" key="4">
    <source>
        <dbReference type="Google" id="ProtNLM"/>
    </source>
</evidence>
<keyword evidence="1" id="KW-0472">Membrane</keyword>
<evidence type="ECO:0000313" key="2">
    <source>
        <dbReference type="EMBL" id="GLQ24642.1"/>
    </source>
</evidence>
<name>A0ABQ5VC30_9PROT</name>
<evidence type="ECO:0000313" key="3">
    <source>
        <dbReference type="Proteomes" id="UP001161391"/>
    </source>
</evidence>
<evidence type="ECO:0000256" key="1">
    <source>
        <dbReference type="SAM" id="Phobius"/>
    </source>
</evidence>
<comment type="caution">
    <text evidence="2">The sequence shown here is derived from an EMBL/GenBank/DDBJ whole genome shotgun (WGS) entry which is preliminary data.</text>
</comment>
<feature type="transmembrane region" description="Helical" evidence="1">
    <location>
        <begin position="94"/>
        <end position="112"/>
    </location>
</feature>
<organism evidence="2 3">
    <name type="scientific">Algimonas ampicilliniresistens</name>
    <dbReference type="NCBI Taxonomy" id="1298735"/>
    <lineage>
        <taxon>Bacteria</taxon>
        <taxon>Pseudomonadati</taxon>
        <taxon>Pseudomonadota</taxon>
        <taxon>Alphaproteobacteria</taxon>
        <taxon>Maricaulales</taxon>
        <taxon>Robiginitomaculaceae</taxon>
        <taxon>Algimonas</taxon>
    </lineage>
</organism>
<feature type="transmembrane region" description="Helical" evidence="1">
    <location>
        <begin position="42"/>
        <end position="63"/>
    </location>
</feature>
<reference evidence="2" key="1">
    <citation type="journal article" date="2014" name="Int. J. Syst. Evol. Microbiol.">
        <title>Complete genome of a new Firmicutes species belonging to the dominant human colonic microbiota ('Ruminococcus bicirculans') reveals two chromosomes and a selective capacity to utilize plant glucans.</title>
        <authorList>
            <consortium name="NISC Comparative Sequencing Program"/>
            <person name="Wegmann U."/>
            <person name="Louis P."/>
            <person name="Goesmann A."/>
            <person name="Henrissat B."/>
            <person name="Duncan S.H."/>
            <person name="Flint H.J."/>
        </authorList>
    </citation>
    <scope>NUCLEOTIDE SEQUENCE</scope>
    <source>
        <strain evidence="2">NBRC 108219</strain>
    </source>
</reference>
<keyword evidence="1" id="KW-0812">Transmembrane</keyword>
<feature type="transmembrane region" description="Helical" evidence="1">
    <location>
        <begin position="70"/>
        <end position="88"/>
    </location>
</feature>